<sequence length="558" mass="62459">MHRCLAIPEILHLICALIGYRNPRGLERRRSLGSLALCCKLFLGPALSVLWKSLDSLRPLLRTLPPSVFKKGSMTFETIRCIEPKDLDKFNFYAPLVQSLSLSSLPDATCLASLHLSCCTPLLPNLRSLDCAHLRGDFFHHILLFLHHKITRLVIRLTPGSYHGIAVSLLPRLPAICPNVHDFAFVGFYDYDNEVHMRITSEVASRWDNVNSLHISVLRETDLRKVAALPYLQRLHIESPHKTLANSAPIPEPAFLALRELCVEVPTMEFGARLMGIVRAGGLNLDKLGIDIQDLSPYDVHQKAGWPLLISAVTQSCMPLALRDLKLNECAFYESEELADEDEEWPRTLTLDALRPLFAFPHLTDLKLRCWGGFLLDDNAMQDLAMAWPLVETLMLETVRADDRPHVATIHALVPLARHCPHLKSLVFDFDAASVVYAPAATRGVRQHSLSDLSVEFSPIKSARVVAAFLSALFPNLRVIGSGDAAEYDGPDLEEEMDAARTRQQKWRQVERLLPMLRFARAQEHDDHPGASAPGEEIADGTISPLDADFYDTDYSDL</sequence>
<dbReference type="EMBL" id="VDMD01000123">
    <property type="protein sequence ID" value="TRM55546.1"/>
    <property type="molecule type" value="Genomic_DNA"/>
</dbReference>
<evidence type="ECO:0008006" key="4">
    <source>
        <dbReference type="Google" id="ProtNLM"/>
    </source>
</evidence>
<dbReference type="STRING" id="97359.A0A550BSM5"/>
<organism evidence="2 3">
    <name type="scientific">Schizophyllum amplum</name>
    <dbReference type="NCBI Taxonomy" id="97359"/>
    <lineage>
        <taxon>Eukaryota</taxon>
        <taxon>Fungi</taxon>
        <taxon>Dikarya</taxon>
        <taxon>Basidiomycota</taxon>
        <taxon>Agaricomycotina</taxon>
        <taxon>Agaricomycetes</taxon>
        <taxon>Agaricomycetidae</taxon>
        <taxon>Agaricales</taxon>
        <taxon>Schizophyllaceae</taxon>
        <taxon>Schizophyllum</taxon>
    </lineage>
</organism>
<proteinExistence type="predicted"/>
<evidence type="ECO:0000256" key="1">
    <source>
        <dbReference type="SAM" id="MobiDB-lite"/>
    </source>
</evidence>
<dbReference type="AlphaFoldDB" id="A0A550BSM5"/>
<evidence type="ECO:0000313" key="3">
    <source>
        <dbReference type="Proteomes" id="UP000320762"/>
    </source>
</evidence>
<dbReference type="Proteomes" id="UP000320762">
    <property type="component" value="Unassembled WGS sequence"/>
</dbReference>
<dbReference type="OrthoDB" id="2655993at2759"/>
<keyword evidence="3" id="KW-1185">Reference proteome</keyword>
<name>A0A550BSM5_9AGAR</name>
<accession>A0A550BSM5</accession>
<protein>
    <recommendedName>
        <fullName evidence="4">F-box domain-containing protein</fullName>
    </recommendedName>
</protein>
<reference evidence="2 3" key="1">
    <citation type="journal article" date="2019" name="New Phytol.">
        <title>Comparative genomics reveals unique wood-decay strategies and fruiting body development in the Schizophyllaceae.</title>
        <authorList>
            <person name="Almasi E."/>
            <person name="Sahu N."/>
            <person name="Krizsan K."/>
            <person name="Balint B."/>
            <person name="Kovacs G.M."/>
            <person name="Kiss B."/>
            <person name="Cseklye J."/>
            <person name="Drula E."/>
            <person name="Henrissat B."/>
            <person name="Nagy I."/>
            <person name="Chovatia M."/>
            <person name="Adam C."/>
            <person name="LaButti K."/>
            <person name="Lipzen A."/>
            <person name="Riley R."/>
            <person name="Grigoriev I.V."/>
            <person name="Nagy L.G."/>
        </authorList>
    </citation>
    <scope>NUCLEOTIDE SEQUENCE [LARGE SCALE GENOMIC DNA]</scope>
    <source>
        <strain evidence="2 3">NL-1724</strain>
    </source>
</reference>
<comment type="caution">
    <text evidence="2">The sequence shown here is derived from an EMBL/GenBank/DDBJ whole genome shotgun (WGS) entry which is preliminary data.</text>
</comment>
<evidence type="ECO:0000313" key="2">
    <source>
        <dbReference type="EMBL" id="TRM55546.1"/>
    </source>
</evidence>
<feature type="compositionally biased region" description="Acidic residues" evidence="1">
    <location>
        <begin position="549"/>
        <end position="558"/>
    </location>
</feature>
<gene>
    <name evidence="2" type="ORF">BD626DRAFT_443185</name>
</gene>
<dbReference type="InterPro" id="IPR032675">
    <property type="entry name" value="LRR_dom_sf"/>
</dbReference>
<dbReference type="Gene3D" id="3.80.10.10">
    <property type="entry name" value="Ribonuclease Inhibitor"/>
    <property type="match status" value="1"/>
</dbReference>
<feature type="region of interest" description="Disordered" evidence="1">
    <location>
        <begin position="524"/>
        <end position="558"/>
    </location>
</feature>
<dbReference type="SUPFAM" id="SSF52047">
    <property type="entry name" value="RNI-like"/>
    <property type="match status" value="1"/>
</dbReference>